<dbReference type="KEGG" id="tpi:TREPR_1189"/>
<reference evidence="3" key="1">
    <citation type="submission" date="2009-12" db="EMBL/GenBank/DDBJ databases">
        <title>Complete sequence of Treponema primitia strain ZAS-2.</title>
        <authorList>
            <person name="Tetu S.G."/>
            <person name="Matson E."/>
            <person name="Ren Q."/>
            <person name="Seshadri R."/>
            <person name="Elbourne L."/>
            <person name="Hassan K.A."/>
            <person name="Durkin A."/>
            <person name="Radune D."/>
            <person name="Mohamoud Y."/>
            <person name="Shay R."/>
            <person name="Jin S."/>
            <person name="Zhang X."/>
            <person name="Lucey K."/>
            <person name="Ballor N.R."/>
            <person name="Ottesen E."/>
            <person name="Rosenthal R."/>
            <person name="Allen A."/>
            <person name="Leadbetter J.R."/>
            <person name="Paulsen I.T."/>
        </authorList>
    </citation>
    <scope>NUCLEOTIDE SEQUENCE [LARGE SCALE GENOMIC DNA]</scope>
    <source>
        <strain evidence="3">ATCC BAA-887 / DSM 12427 / ZAS-2</strain>
    </source>
</reference>
<dbReference type="Gene3D" id="2.60.40.2700">
    <property type="match status" value="5"/>
</dbReference>
<gene>
    <name evidence="2" type="ordered locus">TREPR_1189</name>
</gene>
<keyword evidence="3" id="KW-1185">Reference proteome</keyword>
<dbReference type="eggNOG" id="COG2911">
    <property type="taxonomic scope" value="Bacteria"/>
</dbReference>
<dbReference type="HOGENOM" id="CLU_329262_0_0_12"/>
<dbReference type="eggNOG" id="COG3210">
    <property type="taxonomic scope" value="Bacteria"/>
</dbReference>
<evidence type="ECO:0000256" key="1">
    <source>
        <dbReference type="SAM" id="MobiDB-lite"/>
    </source>
</evidence>
<dbReference type="AlphaFoldDB" id="F5YGU0"/>
<dbReference type="SMART" id="SM00710">
    <property type="entry name" value="PbH1"/>
    <property type="match status" value="6"/>
</dbReference>
<dbReference type="InterPro" id="IPR006626">
    <property type="entry name" value="PbH1"/>
</dbReference>
<organism evidence="2 3">
    <name type="scientific">Treponema primitia (strain ATCC BAA-887 / DSM 12427 / ZAS-2)</name>
    <dbReference type="NCBI Taxonomy" id="545694"/>
    <lineage>
        <taxon>Bacteria</taxon>
        <taxon>Pseudomonadati</taxon>
        <taxon>Spirochaetota</taxon>
        <taxon>Spirochaetia</taxon>
        <taxon>Spirochaetales</taxon>
        <taxon>Treponemataceae</taxon>
        <taxon>Treponema</taxon>
    </lineage>
</organism>
<feature type="region of interest" description="Disordered" evidence="1">
    <location>
        <begin position="1"/>
        <end position="22"/>
    </location>
</feature>
<reference evidence="2 3" key="2">
    <citation type="journal article" date="2011" name="ISME J.">
        <title>RNA-seq reveals cooperative metabolic interactions between two termite-gut spirochete species in co-culture.</title>
        <authorList>
            <person name="Rosenthal A.Z."/>
            <person name="Matson E.G."/>
            <person name="Eldar A."/>
            <person name="Leadbetter J.R."/>
        </authorList>
    </citation>
    <scope>NUCLEOTIDE SEQUENCE [LARGE SCALE GENOMIC DNA]</scope>
    <source>
        <strain evidence="3">ATCC BAA-887 / DSM 12427 / ZAS-2</strain>
    </source>
</reference>
<dbReference type="EMBL" id="CP001843">
    <property type="protein sequence ID" value="AEF86021.1"/>
    <property type="molecule type" value="Genomic_DNA"/>
</dbReference>
<proteinExistence type="predicted"/>
<protein>
    <submittedName>
        <fullName evidence="2">Uncharacterized protein</fullName>
    </submittedName>
</protein>
<accession>F5YGU0</accession>
<evidence type="ECO:0000313" key="2">
    <source>
        <dbReference type="EMBL" id="AEF86021.1"/>
    </source>
</evidence>
<feature type="compositionally biased region" description="Pro residues" evidence="1">
    <location>
        <begin position="12"/>
        <end position="22"/>
    </location>
</feature>
<dbReference type="STRING" id="545694.TREPR_1189"/>
<evidence type="ECO:0000313" key="3">
    <source>
        <dbReference type="Proteomes" id="UP000009223"/>
    </source>
</evidence>
<sequence>MLTACGDDGDPTTPPSSWTPPPELPAISGTVNIAGTPEVGYTLYADVTDIDGAEDDFAIVIYQWIRGTSPIIGENEEYFDLTDDDKGNTISLQVSLYGYAGTISSSPTVPIIGTDGPGLSGTVSIAGTLAVGGTLTADITSLGGSGTISYQWLRDKTNIGTNAATYTLVDADVGQTINVRVSREDNSSFIYSNYLTISIPDDIGSALSGTVTIDGIPAIGETLTANTDSLGGSGAISYKWLRGESTAVLGINATYIPVAANKGYALKVQVSRANNTGTIESELTTPVGSPLIRGKVTITGEPIVGKTLSIASSPDTEIFGSGTISYQWIRGESTNISTINAGTYTLVAADAGQTIRVRATTTGSSGYVDSNILDIEIPALTGTVTISGTPEVGRSLSAVTTSLSGSGVLSYKWLGDGTEISGETASTYTLQAADLGKKFTVRVSRAGFDGYIDSDPTSSVVAAAVLPENLSLAEALPWLSEHAVSGGSYTITLTGNETLTATGNLNYSGKTISVTIQGDDSQRTVNNSSVSAIFSVGETTTLTLGDNIKLQGKVSNNSVLVLVAGKLVMDGNSVITDNTNTSELAVVRGGAVKVDEGGKLEMKGTSSISGNKALQGGGVFVDKGGAFEMKENSTVSGNSSTSTDGGGVYVNEASFSMADNAKVSGNTSAANGGGVLVKGTLTMGGHSEISGNTANSTTSGGGGIFIGVAGSKIIMNNSSKITGNTAIANGGGVALNYAGTGTGPSLTMNGDSVISYNTSKGGSGGGGVFVYGDAGMNMHNNARVSGNTAANMGGGVFVAKNFLKDGGIIYGNNAPAENDSDGHPYENTASGGDLWGQAIYFYNSGTTKIRNTTVAADKDLSSTTPDNANWTD</sequence>
<dbReference type="Proteomes" id="UP000009223">
    <property type="component" value="Chromosome"/>
</dbReference>
<name>F5YGU0_TREPZ</name>